<reference evidence="1" key="1">
    <citation type="submission" date="2021-02" db="EMBL/GenBank/DDBJ databases">
        <authorList>
            <person name="Nowell W R."/>
        </authorList>
    </citation>
    <scope>NUCLEOTIDE SEQUENCE</scope>
</reference>
<dbReference type="EMBL" id="CAJOBH010043858">
    <property type="protein sequence ID" value="CAF4343725.1"/>
    <property type="molecule type" value="Genomic_DNA"/>
</dbReference>
<evidence type="ECO:0000313" key="4">
    <source>
        <dbReference type="Proteomes" id="UP000663866"/>
    </source>
</evidence>
<accession>A0A819LAT7</accession>
<sequence>MRSSSASLNGFITQNGEAVKESEKMCEFAADHFENFFREPDNIYRPHPYTDAPDIEWENFNEEIPPCNSPDPMERHSSSALAKKESICEVTATRPISLLGAFLKVDEKLFLTHFNDLLNRRCILRNTQSGFRPGFRLQTHLLLFLEQVSSLMGNSSPRDAPVPVYWSTSNTGFLLSKITIS</sequence>
<dbReference type="Proteomes" id="UP000676336">
    <property type="component" value="Unassembled WGS sequence"/>
</dbReference>
<dbReference type="AlphaFoldDB" id="A0A819LAT7"/>
<dbReference type="EMBL" id="CAJOBG010001786">
    <property type="protein sequence ID" value="CAF3958420.1"/>
    <property type="molecule type" value="Genomic_DNA"/>
</dbReference>
<keyword evidence="4" id="KW-1185">Reference proteome</keyword>
<dbReference type="Proteomes" id="UP000681967">
    <property type="component" value="Unassembled WGS sequence"/>
</dbReference>
<evidence type="ECO:0008006" key="5">
    <source>
        <dbReference type="Google" id="ProtNLM"/>
    </source>
</evidence>
<evidence type="ECO:0000313" key="2">
    <source>
        <dbReference type="EMBL" id="CAF4262972.1"/>
    </source>
</evidence>
<comment type="caution">
    <text evidence="1">The sequence shown here is derived from an EMBL/GenBank/DDBJ whole genome shotgun (WGS) entry which is preliminary data.</text>
</comment>
<protein>
    <recommendedName>
        <fullName evidence="5">Reverse transcriptase domain-containing protein</fullName>
    </recommendedName>
</protein>
<name>A0A819LAT7_9BILA</name>
<dbReference type="Proteomes" id="UP000663866">
    <property type="component" value="Unassembled WGS sequence"/>
</dbReference>
<organism evidence="1 4">
    <name type="scientific">Rotaria magnacalcarata</name>
    <dbReference type="NCBI Taxonomy" id="392030"/>
    <lineage>
        <taxon>Eukaryota</taxon>
        <taxon>Metazoa</taxon>
        <taxon>Spiralia</taxon>
        <taxon>Gnathifera</taxon>
        <taxon>Rotifera</taxon>
        <taxon>Eurotatoria</taxon>
        <taxon>Bdelloidea</taxon>
        <taxon>Philodinida</taxon>
        <taxon>Philodinidae</taxon>
        <taxon>Rotaria</taxon>
    </lineage>
</organism>
<gene>
    <name evidence="3" type="ORF">BYL167_LOCUS29202</name>
    <name evidence="1" type="ORF">OVN521_LOCUS12656</name>
    <name evidence="2" type="ORF">SMN809_LOCUS24497</name>
</gene>
<evidence type="ECO:0000313" key="3">
    <source>
        <dbReference type="EMBL" id="CAF4343725.1"/>
    </source>
</evidence>
<proteinExistence type="predicted"/>
<evidence type="ECO:0000313" key="1">
    <source>
        <dbReference type="EMBL" id="CAF3958420.1"/>
    </source>
</evidence>
<dbReference type="EMBL" id="CAJOBI010029118">
    <property type="protein sequence ID" value="CAF4262972.1"/>
    <property type="molecule type" value="Genomic_DNA"/>
</dbReference>